<protein>
    <submittedName>
        <fullName evidence="2">Uncharacterized protein</fullName>
    </submittedName>
</protein>
<reference evidence="2 3" key="1">
    <citation type="submission" date="2023-03" db="EMBL/GenBank/DDBJ databases">
        <title>Bacillus Genome Sequencing.</title>
        <authorList>
            <person name="Dunlap C."/>
        </authorList>
    </citation>
    <scope>NUCLEOTIDE SEQUENCE [LARGE SCALE GENOMIC DNA]</scope>
    <source>
        <strain evidence="2 3">B-59205</strain>
    </source>
</reference>
<feature type="coiled-coil region" evidence="1">
    <location>
        <begin position="22"/>
        <end position="91"/>
    </location>
</feature>
<dbReference type="EMBL" id="JARSFG010000015">
    <property type="protein sequence ID" value="MEC1179009.1"/>
    <property type="molecule type" value="Genomic_DNA"/>
</dbReference>
<dbReference type="Proteomes" id="UP001344888">
    <property type="component" value="Unassembled WGS sequence"/>
</dbReference>
<keyword evidence="3" id="KW-1185">Reference proteome</keyword>
<evidence type="ECO:0000313" key="3">
    <source>
        <dbReference type="Proteomes" id="UP001344888"/>
    </source>
</evidence>
<sequence>MNNESIMMEMLQNLVVSVDSMQHNMNKRFDQVEARLENVETRLANVEVRLENVEVRLGKLETDMVDVKVRLENVETNLHALNGRVEALEKTNSGIGEMFEHTVRLQQEATDSIHEVLQFHAHKITENEKSIYFLKNKLSS</sequence>
<dbReference type="RefSeq" id="WP_326123497.1">
    <property type="nucleotide sequence ID" value="NZ_JARSFG010000015.1"/>
</dbReference>
<gene>
    <name evidence="2" type="ORF">P9B03_10990</name>
</gene>
<organism evidence="2 3">
    <name type="scientific">Metasolibacillus meyeri</name>
    <dbReference type="NCBI Taxonomy" id="1071052"/>
    <lineage>
        <taxon>Bacteria</taxon>
        <taxon>Bacillati</taxon>
        <taxon>Bacillota</taxon>
        <taxon>Bacilli</taxon>
        <taxon>Bacillales</taxon>
        <taxon>Caryophanaceae</taxon>
        <taxon>Metasolibacillus</taxon>
    </lineage>
</organism>
<dbReference type="AlphaFoldDB" id="A0AAW9NTB9"/>
<dbReference type="Gene3D" id="1.20.5.340">
    <property type="match status" value="1"/>
</dbReference>
<evidence type="ECO:0000256" key="1">
    <source>
        <dbReference type="SAM" id="Coils"/>
    </source>
</evidence>
<comment type="caution">
    <text evidence="2">The sequence shown here is derived from an EMBL/GenBank/DDBJ whole genome shotgun (WGS) entry which is preliminary data.</text>
</comment>
<accession>A0AAW9NTB9</accession>
<keyword evidence="1" id="KW-0175">Coiled coil</keyword>
<evidence type="ECO:0000313" key="2">
    <source>
        <dbReference type="EMBL" id="MEC1179009.1"/>
    </source>
</evidence>
<name>A0AAW9NTB9_9BACL</name>
<dbReference type="SUPFAM" id="SSF57997">
    <property type="entry name" value="Tropomyosin"/>
    <property type="match status" value="1"/>
</dbReference>
<proteinExistence type="predicted"/>